<dbReference type="InterPro" id="IPR000014">
    <property type="entry name" value="PAS"/>
</dbReference>
<dbReference type="InterPro" id="IPR035965">
    <property type="entry name" value="PAS-like_dom_sf"/>
</dbReference>
<dbReference type="STRING" id="1526571.AT746_14235"/>
<dbReference type="SMART" id="SM00091">
    <property type="entry name" value="PAS"/>
    <property type="match status" value="1"/>
</dbReference>
<dbReference type="RefSeq" id="WP_062481406.1">
    <property type="nucleotide sequence ID" value="NZ_CP013650.1"/>
</dbReference>
<keyword evidence="3" id="KW-1185">Reference proteome</keyword>
<dbReference type="Proteomes" id="UP000068447">
    <property type="component" value="Chromosome"/>
</dbReference>
<proteinExistence type="predicted"/>
<feature type="domain" description="PAS" evidence="1">
    <location>
        <begin position="13"/>
        <end position="79"/>
    </location>
</feature>
<name>A0A0U2ZA32_9ALTE</name>
<dbReference type="KEGG" id="lal:AT746_14235"/>
<reference evidence="2 3" key="1">
    <citation type="submission" date="2015-12" db="EMBL/GenBank/DDBJ databases">
        <title>Complete genome of Lacimicrobium alkaliphilum KCTC 32984.</title>
        <authorList>
            <person name="Kim S.-G."/>
            <person name="Lee Y.-J."/>
        </authorList>
    </citation>
    <scope>NUCLEOTIDE SEQUENCE [LARGE SCALE GENOMIC DNA]</scope>
    <source>
        <strain evidence="2 3">YelD216</strain>
    </source>
</reference>
<gene>
    <name evidence="2" type="ORF">AT746_14235</name>
</gene>
<dbReference type="GO" id="GO:0006355">
    <property type="term" value="P:regulation of DNA-templated transcription"/>
    <property type="evidence" value="ECO:0007669"/>
    <property type="project" value="InterPro"/>
</dbReference>
<evidence type="ECO:0000313" key="2">
    <source>
        <dbReference type="EMBL" id="ALS99300.1"/>
    </source>
</evidence>
<dbReference type="AlphaFoldDB" id="A0A0U2ZA32"/>
<dbReference type="EMBL" id="CP013650">
    <property type="protein sequence ID" value="ALS99300.1"/>
    <property type="molecule type" value="Genomic_DNA"/>
</dbReference>
<protein>
    <submittedName>
        <fullName evidence="2">Diguanylate cyclase</fullName>
    </submittedName>
</protein>
<dbReference type="InterPro" id="IPR013767">
    <property type="entry name" value="PAS_fold"/>
</dbReference>
<organism evidence="2 3">
    <name type="scientific">Lacimicrobium alkaliphilum</name>
    <dbReference type="NCBI Taxonomy" id="1526571"/>
    <lineage>
        <taxon>Bacteria</taxon>
        <taxon>Pseudomonadati</taxon>
        <taxon>Pseudomonadota</taxon>
        <taxon>Gammaproteobacteria</taxon>
        <taxon>Alteromonadales</taxon>
        <taxon>Alteromonadaceae</taxon>
        <taxon>Lacimicrobium</taxon>
    </lineage>
</organism>
<dbReference type="SUPFAM" id="SSF55785">
    <property type="entry name" value="PYP-like sensor domain (PAS domain)"/>
    <property type="match status" value="1"/>
</dbReference>
<accession>A0A0U2ZA32</accession>
<dbReference type="Pfam" id="PF00989">
    <property type="entry name" value="PAS"/>
    <property type="match status" value="1"/>
</dbReference>
<evidence type="ECO:0000259" key="1">
    <source>
        <dbReference type="SMART" id="SM00091"/>
    </source>
</evidence>
<dbReference type="Gene3D" id="3.30.450.20">
    <property type="entry name" value="PAS domain"/>
    <property type="match status" value="1"/>
</dbReference>
<sequence length="172" mass="19908">MTDEALNDLTEFHWMMDMLQTVDVGLVVLNREFEINLWNGFMESHSGLLPSQVRGKSLFALFPEVNEAWFRNKARPVFELKNRAFIIWEQRPFLLRFPNYRPITGTEDYMYQNITLSPLVSTTGKVENICMMIYDVTDVAVGKKVLESTQVILSELNEKVAEKTVPANRVND</sequence>
<dbReference type="OrthoDB" id="9812260at2"/>
<evidence type="ECO:0000313" key="3">
    <source>
        <dbReference type="Proteomes" id="UP000068447"/>
    </source>
</evidence>